<sequence>MKNVVAVAVSVLALGVLAGCGNEGGGGVAADRTVVTISGSAATGSARPSTAAPETATGSQVAPQPPAPPAQPGPPAPPATKAPQQPPPAPGAVDSGDIQMREANARDYQRDSRRYFFQSPWGSVMCGYTVTDAIMGCQLIRVKVASPGLPDCRNTGHIAAEIDKFDASRFTCLPLPHYVVDPHGGSPALPYGQYLDVANVVCESRSAGIRCTAGNSGHGFMVGPDGQSLF</sequence>
<dbReference type="PROSITE" id="PS51257">
    <property type="entry name" value="PROKAR_LIPOPROTEIN"/>
    <property type="match status" value="1"/>
</dbReference>
<dbReference type="Proteomes" id="UP001139157">
    <property type="component" value="Unassembled WGS sequence"/>
</dbReference>
<evidence type="ECO:0000313" key="4">
    <source>
        <dbReference type="Proteomes" id="UP001139157"/>
    </source>
</evidence>
<gene>
    <name evidence="3" type="ORF">NDR86_09770</name>
</gene>
<name>A0A9X2E3S3_9NOCA</name>
<proteinExistence type="predicted"/>
<feature type="region of interest" description="Disordered" evidence="1">
    <location>
        <begin position="41"/>
        <end position="97"/>
    </location>
</feature>
<keyword evidence="4" id="KW-1185">Reference proteome</keyword>
<evidence type="ECO:0000313" key="3">
    <source>
        <dbReference type="EMBL" id="MCM6773757.1"/>
    </source>
</evidence>
<feature type="chain" id="PRO_5040845171" evidence="2">
    <location>
        <begin position="19"/>
        <end position="230"/>
    </location>
</feature>
<reference evidence="3" key="1">
    <citation type="submission" date="2022-06" db="EMBL/GenBank/DDBJ databases">
        <title>Novel species in genus nocardia.</title>
        <authorList>
            <person name="Li F."/>
        </authorList>
    </citation>
    <scope>NUCLEOTIDE SEQUENCE</scope>
    <source>
        <strain evidence="3">CDC141</strain>
    </source>
</reference>
<dbReference type="AlphaFoldDB" id="A0A9X2E3S3"/>
<feature type="compositionally biased region" description="Pro residues" evidence="1">
    <location>
        <begin position="63"/>
        <end position="90"/>
    </location>
</feature>
<feature type="signal peptide" evidence="2">
    <location>
        <begin position="1"/>
        <end position="18"/>
    </location>
</feature>
<dbReference type="EMBL" id="JAMRXG010000003">
    <property type="protein sequence ID" value="MCM6773757.1"/>
    <property type="molecule type" value="Genomic_DNA"/>
</dbReference>
<accession>A0A9X2E3S3</accession>
<protein>
    <submittedName>
        <fullName evidence="3">Uncharacterized protein</fullName>
    </submittedName>
</protein>
<organism evidence="3 4">
    <name type="scientific">Nocardia pulmonis</name>
    <dbReference type="NCBI Taxonomy" id="2951408"/>
    <lineage>
        <taxon>Bacteria</taxon>
        <taxon>Bacillati</taxon>
        <taxon>Actinomycetota</taxon>
        <taxon>Actinomycetes</taxon>
        <taxon>Mycobacteriales</taxon>
        <taxon>Nocardiaceae</taxon>
        <taxon>Nocardia</taxon>
    </lineage>
</organism>
<evidence type="ECO:0000256" key="1">
    <source>
        <dbReference type="SAM" id="MobiDB-lite"/>
    </source>
</evidence>
<dbReference type="RefSeq" id="WP_251910810.1">
    <property type="nucleotide sequence ID" value="NZ_JAMRXG010000003.1"/>
</dbReference>
<comment type="caution">
    <text evidence="3">The sequence shown here is derived from an EMBL/GenBank/DDBJ whole genome shotgun (WGS) entry which is preliminary data.</text>
</comment>
<evidence type="ECO:0000256" key="2">
    <source>
        <dbReference type="SAM" id="SignalP"/>
    </source>
</evidence>
<keyword evidence="2" id="KW-0732">Signal</keyword>